<keyword evidence="1" id="KW-0472">Membrane</keyword>
<accession>A0A1Y1RR01</accession>
<feature type="transmembrane region" description="Helical" evidence="1">
    <location>
        <begin position="131"/>
        <end position="153"/>
    </location>
</feature>
<reference evidence="2 3" key="1">
    <citation type="submission" date="2016-05" db="EMBL/GenBank/DDBJ databases">
        <title>Draft genome sequence of a porcine commensal Rothia nasimurium.</title>
        <authorList>
            <person name="Gaiser R.A."/>
            <person name="Van Baarlen P."/>
            <person name="Wells J.M."/>
        </authorList>
    </citation>
    <scope>NUCLEOTIDE SEQUENCE [LARGE SCALE GENOMIC DNA]</scope>
    <source>
        <strain evidence="2 3">PT-32</strain>
    </source>
</reference>
<dbReference type="Proteomes" id="UP000192359">
    <property type="component" value="Unassembled WGS sequence"/>
</dbReference>
<comment type="caution">
    <text evidence="2">The sequence shown here is derived from an EMBL/GenBank/DDBJ whole genome shotgun (WGS) entry which is preliminary data.</text>
</comment>
<dbReference type="PANTHER" id="PTHR14136:SF17">
    <property type="entry name" value="BTB_POZ DOMAIN-CONTAINING PROTEIN KCTD9"/>
    <property type="match status" value="1"/>
</dbReference>
<dbReference type="OrthoDB" id="5519212at2"/>
<feature type="transmembrane region" description="Helical" evidence="1">
    <location>
        <begin position="21"/>
        <end position="40"/>
    </location>
</feature>
<dbReference type="SUPFAM" id="SSF141571">
    <property type="entry name" value="Pentapeptide repeat-like"/>
    <property type="match status" value="1"/>
</dbReference>
<feature type="transmembrane region" description="Helical" evidence="1">
    <location>
        <begin position="60"/>
        <end position="82"/>
    </location>
</feature>
<dbReference type="RefSeq" id="WP_083091285.1">
    <property type="nucleotide sequence ID" value="NZ_LXWF01000011.1"/>
</dbReference>
<dbReference type="Pfam" id="PF00805">
    <property type="entry name" value="Pentapeptide"/>
    <property type="match status" value="2"/>
</dbReference>
<dbReference type="InterPro" id="IPR001646">
    <property type="entry name" value="5peptide_repeat"/>
</dbReference>
<evidence type="ECO:0008006" key="4">
    <source>
        <dbReference type="Google" id="ProtNLM"/>
    </source>
</evidence>
<dbReference type="Gene3D" id="2.160.20.80">
    <property type="entry name" value="E3 ubiquitin-protein ligase SopA"/>
    <property type="match status" value="1"/>
</dbReference>
<gene>
    <name evidence="2" type="ORF">A7979_01690</name>
</gene>
<protein>
    <recommendedName>
        <fullName evidence="4">Pentapeptide repeat-containing protein</fullName>
    </recommendedName>
</protein>
<keyword evidence="1" id="KW-1133">Transmembrane helix</keyword>
<dbReference type="InterPro" id="IPR051082">
    <property type="entry name" value="Pentapeptide-BTB/POZ_domain"/>
</dbReference>
<dbReference type="AlphaFoldDB" id="A0A1Y1RR01"/>
<evidence type="ECO:0000313" key="3">
    <source>
        <dbReference type="Proteomes" id="UP000192359"/>
    </source>
</evidence>
<name>A0A1Y1RR01_9MICC</name>
<proteinExistence type="predicted"/>
<keyword evidence="3" id="KW-1185">Reference proteome</keyword>
<sequence length="500" mass="56839">MAKEPTVENRSEKRPVRGRDLSSWLVTLAWGAGFIIYAWLLSGAVFGFDYRNLIFNRKGVVVWCLAVIIVFIIGALSLRGAPVKKSADRENRQLFRIVVAVLPALFLVSALAVLTLTLTTYNADWKEARQGIATAFAALIAAVGVVVSVVVSYRTGEENRLAQQKNLEKQLQSQQAHLETQLEHQRALEEEKGRREQQKLDAELIKNLNDRLHEIIPRRYGDKPEELSASYFQLAALYKDWKTLAETSPLIALQKESQQRNILKLLFGVYQESGDGESSKRSEVDIRTLNSVIQDIFPSYQRNENEDEPADTQETDVDSEAREIGLTSFDLSYLDLRNLDLRGKDLRKANLVGAHLEAAKLQQSHLEEAKLNFAHLEGAELNFAHLKKANLQNSHLERATVWLAHLEESDLQRAHLEGAELPYTYLNGVNLNEVFLGDTSFFWVFDKSEDEVVRDRIINQLKEVINLPQAQELLKAKDFDEALVDAIIRAHKEHHRENQQ</sequence>
<evidence type="ECO:0000256" key="1">
    <source>
        <dbReference type="SAM" id="Phobius"/>
    </source>
</evidence>
<evidence type="ECO:0000313" key="2">
    <source>
        <dbReference type="EMBL" id="ORC22217.1"/>
    </source>
</evidence>
<organism evidence="2 3">
    <name type="scientific">Rothia nasimurium</name>
    <dbReference type="NCBI Taxonomy" id="85336"/>
    <lineage>
        <taxon>Bacteria</taxon>
        <taxon>Bacillati</taxon>
        <taxon>Actinomycetota</taxon>
        <taxon>Actinomycetes</taxon>
        <taxon>Micrococcales</taxon>
        <taxon>Micrococcaceae</taxon>
        <taxon>Rothia</taxon>
    </lineage>
</organism>
<dbReference type="EMBL" id="LXWF01000011">
    <property type="protein sequence ID" value="ORC22217.1"/>
    <property type="molecule type" value="Genomic_DNA"/>
</dbReference>
<feature type="transmembrane region" description="Helical" evidence="1">
    <location>
        <begin position="94"/>
        <end position="119"/>
    </location>
</feature>
<keyword evidence="1" id="KW-0812">Transmembrane</keyword>
<dbReference type="PANTHER" id="PTHR14136">
    <property type="entry name" value="BTB_POZ DOMAIN-CONTAINING PROTEIN KCTD9"/>
    <property type="match status" value="1"/>
</dbReference>